<accession>A0ACC2TU91</accession>
<comment type="caution">
    <text evidence="1">The sequence shown here is derived from an EMBL/GenBank/DDBJ whole genome shotgun (WGS) entry which is preliminary data.</text>
</comment>
<proteinExistence type="predicted"/>
<evidence type="ECO:0000313" key="2">
    <source>
        <dbReference type="Proteomes" id="UP001165960"/>
    </source>
</evidence>
<evidence type="ECO:0000313" key="1">
    <source>
        <dbReference type="EMBL" id="KAJ9078087.1"/>
    </source>
</evidence>
<sequence length="183" mass="21545">MLATLFVSSDLSENIEAYFTRSNEGLTREYWDHPINLEHNSLPVLLIERRLLCQDDSPVRKRCLQISSAEYFLAPPNNPIYAYVNQFRGCKIHLFYKCNYLNIQRMHITHHNIFHILGHREKPKNHQTITHFFSQFHHSNVFVRIESAIFDQIETGAAPRMIRNITLILPVLNQGLQHKLIQL</sequence>
<name>A0ACC2TU91_9FUNG</name>
<dbReference type="Proteomes" id="UP001165960">
    <property type="component" value="Unassembled WGS sequence"/>
</dbReference>
<protein>
    <submittedName>
        <fullName evidence="1">Uncharacterized protein</fullName>
    </submittedName>
</protein>
<gene>
    <name evidence="1" type="ORF">DSO57_1010459</name>
</gene>
<dbReference type="EMBL" id="QTSX02002164">
    <property type="protein sequence ID" value="KAJ9078087.1"/>
    <property type="molecule type" value="Genomic_DNA"/>
</dbReference>
<reference evidence="1" key="1">
    <citation type="submission" date="2022-04" db="EMBL/GenBank/DDBJ databases">
        <title>Genome of the entomopathogenic fungus Entomophthora muscae.</title>
        <authorList>
            <person name="Elya C."/>
            <person name="Lovett B.R."/>
            <person name="Lee E."/>
            <person name="Macias A.M."/>
            <person name="Hajek A.E."/>
            <person name="De Bivort B.L."/>
            <person name="Kasson M.T."/>
            <person name="De Fine Licht H.H."/>
            <person name="Stajich J.E."/>
        </authorList>
    </citation>
    <scope>NUCLEOTIDE SEQUENCE</scope>
    <source>
        <strain evidence="1">Berkeley</strain>
    </source>
</reference>
<keyword evidence="2" id="KW-1185">Reference proteome</keyword>
<organism evidence="1 2">
    <name type="scientific">Entomophthora muscae</name>
    <dbReference type="NCBI Taxonomy" id="34485"/>
    <lineage>
        <taxon>Eukaryota</taxon>
        <taxon>Fungi</taxon>
        <taxon>Fungi incertae sedis</taxon>
        <taxon>Zoopagomycota</taxon>
        <taxon>Entomophthoromycotina</taxon>
        <taxon>Entomophthoromycetes</taxon>
        <taxon>Entomophthorales</taxon>
        <taxon>Entomophthoraceae</taxon>
        <taxon>Entomophthora</taxon>
    </lineage>
</organism>